<feature type="compositionally biased region" description="Basic and acidic residues" evidence="1">
    <location>
        <begin position="1"/>
        <end position="11"/>
    </location>
</feature>
<protein>
    <submittedName>
        <fullName evidence="2">Uncharacterized protein</fullName>
    </submittedName>
</protein>
<dbReference type="PaxDb" id="2903-EOD37902"/>
<feature type="region of interest" description="Disordered" evidence="1">
    <location>
        <begin position="1"/>
        <end position="35"/>
    </location>
</feature>
<dbReference type="RefSeq" id="XP_005790331.1">
    <property type="nucleotide sequence ID" value="XM_005790274.1"/>
</dbReference>
<evidence type="ECO:0000256" key="1">
    <source>
        <dbReference type="SAM" id="MobiDB-lite"/>
    </source>
</evidence>
<accession>A0A0D3KQ67</accession>
<dbReference type="AlphaFoldDB" id="A0A0D3KQ67"/>
<evidence type="ECO:0000313" key="3">
    <source>
        <dbReference type="Proteomes" id="UP000013827"/>
    </source>
</evidence>
<sequence length="87" mass="8749">MAGPSQEHEPPSQEPEAPTEGTEAPAAAAEAAKKAEEARLLQLLATLTEERIRFGITAESQAAASAEVAKAGKGGCREEGSGCGTAA</sequence>
<dbReference type="HOGENOM" id="CLU_2488122_0_0_1"/>
<dbReference type="GeneID" id="17283172"/>
<proteinExistence type="predicted"/>
<keyword evidence="3" id="KW-1185">Reference proteome</keyword>
<reference evidence="3" key="1">
    <citation type="journal article" date="2013" name="Nature">
        <title>Pan genome of the phytoplankton Emiliania underpins its global distribution.</title>
        <authorList>
            <person name="Read B.A."/>
            <person name="Kegel J."/>
            <person name="Klute M.J."/>
            <person name="Kuo A."/>
            <person name="Lefebvre S.C."/>
            <person name="Maumus F."/>
            <person name="Mayer C."/>
            <person name="Miller J."/>
            <person name="Monier A."/>
            <person name="Salamov A."/>
            <person name="Young J."/>
            <person name="Aguilar M."/>
            <person name="Claverie J.M."/>
            <person name="Frickenhaus S."/>
            <person name="Gonzalez K."/>
            <person name="Herman E.K."/>
            <person name="Lin Y.C."/>
            <person name="Napier J."/>
            <person name="Ogata H."/>
            <person name="Sarno A.F."/>
            <person name="Shmutz J."/>
            <person name="Schroeder D."/>
            <person name="de Vargas C."/>
            <person name="Verret F."/>
            <person name="von Dassow P."/>
            <person name="Valentin K."/>
            <person name="Van de Peer Y."/>
            <person name="Wheeler G."/>
            <person name="Dacks J.B."/>
            <person name="Delwiche C.F."/>
            <person name="Dyhrman S.T."/>
            <person name="Glockner G."/>
            <person name="John U."/>
            <person name="Richards T."/>
            <person name="Worden A.Z."/>
            <person name="Zhang X."/>
            <person name="Grigoriev I.V."/>
            <person name="Allen A.E."/>
            <person name="Bidle K."/>
            <person name="Borodovsky M."/>
            <person name="Bowler C."/>
            <person name="Brownlee C."/>
            <person name="Cock J.M."/>
            <person name="Elias M."/>
            <person name="Gladyshev V.N."/>
            <person name="Groth M."/>
            <person name="Guda C."/>
            <person name="Hadaegh A."/>
            <person name="Iglesias-Rodriguez M.D."/>
            <person name="Jenkins J."/>
            <person name="Jones B.M."/>
            <person name="Lawson T."/>
            <person name="Leese F."/>
            <person name="Lindquist E."/>
            <person name="Lobanov A."/>
            <person name="Lomsadze A."/>
            <person name="Malik S.B."/>
            <person name="Marsh M.E."/>
            <person name="Mackinder L."/>
            <person name="Mock T."/>
            <person name="Mueller-Roeber B."/>
            <person name="Pagarete A."/>
            <person name="Parker M."/>
            <person name="Probert I."/>
            <person name="Quesneville H."/>
            <person name="Raines C."/>
            <person name="Rensing S.A."/>
            <person name="Riano-Pachon D.M."/>
            <person name="Richier S."/>
            <person name="Rokitta S."/>
            <person name="Shiraiwa Y."/>
            <person name="Soanes D.M."/>
            <person name="van der Giezen M."/>
            <person name="Wahlund T.M."/>
            <person name="Williams B."/>
            <person name="Wilson W."/>
            <person name="Wolfe G."/>
            <person name="Wurch L.L."/>
        </authorList>
    </citation>
    <scope>NUCLEOTIDE SEQUENCE</scope>
</reference>
<dbReference type="Proteomes" id="UP000013827">
    <property type="component" value="Unassembled WGS sequence"/>
</dbReference>
<dbReference type="EnsemblProtists" id="EOD37902">
    <property type="protein sequence ID" value="EOD37902"/>
    <property type="gene ID" value="EMIHUDRAFT_224875"/>
</dbReference>
<feature type="compositionally biased region" description="Low complexity" evidence="1">
    <location>
        <begin position="14"/>
        <end position="30"/>
    </location>
</feature>
<organism evidence="2 3">
    <name type="scientific">Emiliania huxleyi (strain CCMP1516)</name>
    <dbReference type="NCBI Taxonomy" id="280463"/>
    <lineage>
        <taxon>Eukaryota</taxon>
        <taxon>Haptista</taxon>
        <taxon>Haptophyta</taxon>
        <taxon>Prymnesiophyceae</taxon>
        <taxon>Isochrysidales</taxon>
        <taxon>Noelaerhabdaceae</taxon>
        <taxon>Emiliania</taxon>
    </lineage>
</organism>
<dbReference type="KEGG" id="ehx:EMIHUDRAFT_224875"/>
<name>A0A0D3KQ67_EMIH1</name>
<reference evidence="2" key="2">
    <citation type="submission" date="2024-10" db="UniProtKB">
        <authorList>
            <consortium name="EnsemblProtists"/>
        </authorList>
    </citation>
    <scope>IDENTIFICATION</scope>
</reference>
<evidence type="ECO:0000313" key="2">
    <source>
        <dbReference type="EnsemblProtists" id="EOD37902"/>
    </source>
</evidence>